<accession>A0A6A5BSI0</accession>
<dbReference type="OMA" id="CMTFICI"/>
<dbReference type="Gene3D" id="3.40.710.10">
    <property type="entry name" value="DD-peptidase/beta-lactamase superfamily"/>
    <property type="match status" value="1"/>
</dbReference>
<reference evidence="4 5" key="1">
    <citation type="journal article" date="2019" name="Sci. Rep.">
        <title>Nanopore sequencing improves the draft genome of the human pathogenic amoeba Naegleria fowleri.</title>
        <authorList>
            <person name="Liechti N."/>
            <person name="Schurch N."/>
            <person name="Bruggmann R."/>
            <person name="Wittwer M."/>
        </authorList>
    </citation>
    <scope>NUCLEOTIDE SEQUENCE [LARGE SCALE GENOMIC DNA]</scope>
    <source>
        <strain evidence="4 5">ATCC 30894</strain>
    </source>
</reference>
<dbReference type="InterPro" id="IPR012338">
    <property type="entry name" value="Beta-lactam/transpept-like"/>
</dbReference>
<evidence type="ECO:0000256" key="2">
    <source>
        <dbReference type="SAM" id="Phobius"/>
    </source>
</evidence>
<dbReference type="PANTHER" id="PTHR46825:SF12">
    <property type="entry name" value="PENICILLIN-BINDING PROTEIN 4"/>
    <property type="match status" value="1"/>
</dbReference>
<sequence length="663" mass="75113">MKHSHHEEERTSLLSAMAGNTPHAADDNMLERKAPPSFMNQASSELAKEQQQEEETSTPVAAELTAYERGEAGSIGKWKDSCSLPFLFSIFLIAIPLLWFMLVFQNVYMNPFNYSPDFEWIYNQQQQPVNVSISERVNRTEFSTEFIEKNVLDHFPKLLKKYGVAGAQLVLIDQESNTSDPSADLSWRVRELAFGQRDIYFQVNNTVDNFTLFQVAELGETVTAFGIMKLLMDGRINSIVDSANFYLKSFKIRDLNGNIHNDTNIKELLQHTSGMVNLNSYETFYGQPAFDDSRSLEKVRQNIRVDTSKVGTVSLSRQSIGADYAVLQTLIEDVTGQNFTKWINENVLNPIGMILSTYDTNDISNDRIFSSSYGSYFYAIPEMGYSVVSSFGLYSRAREYANLVIAGLNADKSGNAVLDQRHTKSIFNGDKYIDGFKYTTATGYGVLVETLSDGSLTAFKTGLNVGWKAQYGFNTAHKQGYVLFTNTEAAEPVLDVFHCYWQYQMTGSNENNACIRVADRQMGDLIVSIITWVFAVALFIFWAIMTSVISHSKFPITCNFPFLSGNWLDRATSCSVVSRFIIVVVIASIYTALMIFLHSDVFGLVRYSVHYVVFAVRYAPFYLPFSSLVFGFYCMTFICIAVFVYRSEDQNSKKIKDYERINY</sequence>
<feature type="transmembrane region" description="Helical" evidence="2">
    <location>
        <begin position="619"/>
        <end position="645"/>
    </location>
</feature>
<keyword evidence="5" id="KW-1185">Reference proteome</keyword>
<dbReference type="Proteomes" id="UP000444721">
    <property type="component" value="Unassembled WGS sequence"/>
</dbReference>
<evidence type="ECO:0000313" key="5">
    <source>
        <dbReference type="Proteomes" id="UP000444721"/>
    </source>
</evidence>
<dbReference type="VEuPathDB" id="AmoebaDB:FDP41_002641"/>
<name>A0A6A5BSI0_NAEFO</name>
<dbReference type="AlphaFoldDB" id="A0A6A5BSI0"/>
<evidence type="ECO:0000313" key="4">
    <source>
        <dbReference type="EMBL" id="KAF0978126.1"/>
    </source>
</evidence>
<keyword evidence="2" id="KW-0472">Membrane</keyword>
<dbReference type="InterPro" id="IPR050491">
    <property type="entry name" value="AmpC-like"/>
</dbReference>
<proteinExistence type="predicted"/>
<feature type="region of interest" description="Disordered" evidence="1">
    <location>
        <begin position="1"/>
        <end position="62"/>
    </location>
</feature>
<feature type="compositionally biased region" description="Basic and acidic residues" evidence="1">
    <location>
        <begin position="24"/>
        <end position="34"/>
    </location>
</feature>
<dbReference type="GeneID" id="68109859"/>
<keyword evidence="2" id="KW-1133">Transmembrane helix</keyword>
<organism evidence="4 5">
    <name type="scientific">Naegleria fowleri</name>
    <name type="common">Brain eating amoeba</name>
    <dbReference type="NCBI Taxonomy" id="5763"/>
    <lineage>
        <taxon>Eukaryota</taxon>
        <taxon>Discoba</taxon>
        <taxon>Heterolobosea</taxon>
        <taxon>Tetramitia</taxon>
        <taxon>Eutetramitia</taxon>
        <taxon>Vahlkampfiidae</taxon>
        <taxon>Naegleria</taxon>
    </lineage>
</organism>
<evidence type="ECO:0000259" key="3">
    <source>
        <dbReference type="Pfam" id="PF00144"/>
    </source>
</evidence>
<gene>
    <name evidence="4" type="ORF">FDP41_002641</name>
</gene>
<dbReference type="VEuPathDB" id="AmoebaDB:NfTy_057630"/>
<protein>
    <recommendedName>
        <fullName evidence="3">Beta-lactamase-related domain-containing protein</fullName>
    </recommendedName>
</protein>
<feature type="compositionally biased region" description="Basic and acidic residues" evidence="1">
    <location>
        <begin position="1"/>
        <end position="11"/>
    </location>
</feature>
<dbReference type="OrthoDB" id="5946976at2759"/>
<dbReference type="RefSeq" id="XP_044562839.1">
    <property type="nucleotide sequence ID" value="XM_044705858.1"/>
</dbReference>
<evidence type="ECO:0000256" key="1">
    <source>
        <dbReference type="SAM" id="MobiDB-lite"/>
    </source>
</evidence>
<dbReference type="SUPFAM" id="SSF56601">
    <property type="entry name" value="beta-lactamase/transpeptidase-like"/>
    <property type="match status" value="1"/>
</dbReference>
<comment type="caution">
    <text evidence="4">The sequence shown here is derived from an EMBL/GenBank/DDBJ whole genome shotgun (WGS) entry which is preliminary data.</text>
</comment>
<keyword evidence="2" id="KW-0812">Transmembrane</keyword>
<feature type="transmembrane region" description="Helical" evidence="2">
    <location>
        <begin position="580"/>
        <end position="599"/>
    </location>
</feature>
<dbReference type="PANTHER" id="PTHR46825">
    <property type="entry name" value="D-ALANYL-D-ALANINE-CARBOXYPEPTIDASE/ENDOPEPTIDASE AMPH"/>
    <property type="match status" value="1"/>
</dbReference>
<feature type="transmembrane region" description="Helical" evidence="2">
    <location>
        <begin position="525"/>
        <end position="544"/>
    </location>
</feature>
<feature type="domain" description="Beta-lactamase-related" evidence="3">
    <location>
        <begin position="203"/>
        <end position="489"/>
    </location>
</feature>
<dbReference type="Pfam" id="PF00144">
    <property type="entry name" value="Beta-lactamase"/>
    <property type="match status" value="1"/>
</dbReference>
<dbReference type="VEuPathDB" id="AmoebaDB:NF0078360"/>
<dbReference type="InterPro" id="IPR001466">
    <property type="entry name" value="Beta-lactam-related"/>
</dbReference>
<feature type="transmembrane region" description="Helical" evidence="2">
    <location>
        <begin position="84"/>
        <end position="104"/>
    </location>
</feature>
<dbReference type="EMBL" id="VFQX01000030">
    <property type="protein sequence ID" value="KAF0978126.1"/>
    <property type="molecule type" value="Genomic_DNA"/>
</dbReference>